<dbReference type="Proteomes" id="UP000657385">
    <property type="component" value="Unassembled WGS sequence"/>
</dbReference>
<keyword evidence="5" id="KW-1185">Reference proteome</keyword>
<dbReference type="InterPro" id="IPR002563">
    <property type="entry name" value="Flavin_Rdtase-like_dom"/>
</dbReference>
<proteinExistence type="inferred from homology"/>
<dbReference type="PANTHER" id="PTHR30466:SF11">
    <property type="entry name" value="FLAVIN-DEPENDENT MONOOXYGENASE, REDUCTASE SUBUNIT HSAB"/>
    <property type="match status" value="1"/>
</dbReference>
<evidence type="ECO:0000256" key="1">
    <source>
        <dbReference type="ARBA" id="ARBA00008898"/>
    </source>
</evidence>
<evidence type="ECO:0000259" key="3">
    <source>
        <dbReference type="SMART" id="SM00903"/>
    </source>
</evidence>
<protein>
    <submittedName>
        <fullName evidence="4">Flavin reductase family protein</fullName>
    </submittedName>
</protein>
<dbReference type="PANTHER" id="PTHR30466">
    <property type="entry name" value="FLAVIN REDUCTASE"/>
    <property type="match status" value="1"/>
</dbReference>
<dbReference type="InterPro" id="IPR050268">
    <property type="entry name" value="NADH-dep_flavin_reductase"/>
</dbReference>
<evidence type="ECO:0000313" key="5">
    <source>
        <dbReference type="Proteomes" id="UP000657385"/>
    </source>
</evidence>
<dbReference type="SUPFAM" id="SSF50475">
    <property type="entry name" value="FMN-binding split barrel"/>
    <property type="match status" value="1"/>
</dbReference>
<keyword evidence="2" id="KW-0560">Oxidoreductase</keyword>
<dbReference type="Pfam" id="PF01613">
    <property type="entry name" value="Flavin_Reduct"/>
    <property type="match status" value="1"/>
</dbReference>
<dbReference type="SMART" id="SM00903">
    <property type="entry name" value="Flavin_Reduct"/>
    <property type="match status" value="1"/>
</dbReference>
<dbReference type="AlphaFoldDB" id="A0A931FFR4"/>
<name>A0A931FFR4_9ACTN</name>
<sequence length="168" mass="17725">MLNVTGERFRTAAGEFPTGVTVVTAVVEGAVSGMTANSFVTVSIDPLLVLVSLASRSRLARAAHPGMRLAISVLTDDQQEISRFFADSARPVGDGALGPRDWTVRRGARLPVVADAASYFDGHVDALVPAGDHTLLIAAVSAFSMPDPHVTPLVFWRGGYHGVSASRR</sequence>
<dbReference type="InterPro" id="IPR012349">
    <property type="entry name" value="Split_barrel_FMN-bd"/>
</dbReference>
<dbReference type="RefSeq" id="WP_196195297.1">
    <property type="nucleotide sequence ID" value="NZ_JADPRT010000007.1"/>
</dbReference>
<evidence type="ECO:0000256" key="2">
    <source>
        <dbReference type="ARBA" id="ARBA00023002"/>
    </source>
</evidence>
<reference evidence="4" key="1">
    <citation type="submission" date="2020-11" db="EMBL/GenBank/DDBJ databases">
        <title>Isolation and identification of active actinomycetes.</title>
        <authorList>
            <person name="Yu B."/>
        </authorList>
    </citation>
    <scope>NUCLEOTIDE SEQUENCE</scope>
    <source>
        <strain evidence="4">NEAU-YB345</strain>
    </source>
</reference>
<dbReference type="Gene3D" id="2.30.110.10">
    <property type="entry name" value="Electron Transport, Fmn-binding Protein, Chain A"/>
    <property type="match status" value="1"/>
</dbReference>
<accession>A0A931FFR4</accession>
<dbReference type="EMBL" id="JADPRT010000007">
    <property type="protein sequence ID" value="MBF9070146.1"/>
    <property type="molecule type" value="Genomic_DNA"/>
</dbReference>
<comment type="similarity">
    <text evidence="1">Belongs to the non-flavoprotein flavin reductase family.</text>
</comment>
<dbReference type="GO" id="GO:0010181">
    <property type="term" value="F:FMN binding"/>
    <property type="evidence" value="ECO:0007669"/>
    <property type="project" value="InterPro"/>
</dbReference>
<organism evidence="4 5">
    <name type="scientific">Streptacidiphilus fuscans</name>
    <dbReference type="NCBI Taxonomy" id="2789292"/>
    <lineage>
        <taxon>Bacteria</taxon>
        <taxon>Bacillati</taxon>
        <taxon>Actinomycetota</taxon>
        <taxon>Actinomycetes</taxon>
        <taxon>Kitasatosporales</taxon>
        <taxon>Streptomycetaceae</taxon>
        <taxon>Streptacidiphilus</taxon>
    </lineage>
</organism>
<gene>
    <name evidence="4" type="ORF">I2501_19150</name>
</gene>
<evidence type="ECO:0000313" key="4">
    <source>
        <dbReference type="EMBL" id="MBF9070146.1"/>
    </source>
</evidence>
<dbReference type="GO" id="GO:0042602">
    <property type="term" value="F:riboflavin reductase (NADPH) activity"/>
    <property type="evidence" value="ECO:0007669"/>
    <property type="project" value="TreeGrafter"/>
</dbReference>
<comment type="caution">
    <text evidence="4">The sequence shown here is derived from an EMBL/GenBank/DDBJ whole genome shotgun (WGS) entry which is preliminary data.</text>
</comment>
<feature type="domain" description="Flavin reductase like" evidence="3">
    <location>
        <begin position="13"/>
        <end position="162"/>
    </location>
</feature>